<keyword evidence="1" id="KW-1133">Transmembrane helix</keyword>
<keyword evidence="1" id="KW-0812">Transmembrane</keyword>
<dbReference type="STRING" id="1227484.C471_09410"/>
<organism evidence="2 3">
    <name type="scientific">Halorubrum saccharovorum DSM 1137</name>
    <dbReference type="NCBI Taxonomy" id="1227484"/>
    <lineage>
        <taxon>Archaea</taxon>
        <taxon>Methanobacteriati</taxon>
        <taxon>Methanobacteriota</taxon>
        <taxon>Stenosarchaea group</taxon>
        <taxon>Halobacteria</taxon>
        <taxon>Halobacteriales</taxon>
        <taxon>Haloferacaceae</taxon>
        <taxon>Halorubrum</taxon>
    </lineage>
</organism>
<evidence type="ECO:0000313" key="2">
    <source>
        <dbReference type="EMBL" id="ELZ38777.1"/>
    </source>
</evidence>
<proteinExistence type="predicted"/>
<gene>
    <name evidence="2" type="ORF">C471_09410</name>
</gene>
<evidence type="ECO:0000256" key="1">
    <source>
        <dbReference type="SAM" id="Phobius"/>
    </source>
</evidence>
<evidence type="ECO:0000313" key="3">
    <source>
        <dbReference type="Proteomes" id="UP000011514"/>
    </source>
</evidence>
<keyword evidence="3" id="KW-1185">Reference proteome</keyword>
<sequence>MIRDKLARLVGPSRSDGLLRLFIGVPFLVLALVVLYPVLVILAVLRAIVTIPLGIVLGTEISKNDDPTGRVLWGLWLWTTDNIRWIVIGSPGPSVTPSLPRP</sequence>
<dbReference type="EMBL" id="AOJE01000051">
    <property type="protein sequence ID" value="ELZ38777.1"/>
    <property type="molecule type" value="Genomic_DNA"/>
</dbReference>
<name>M0DVN1_9EURY</name>
<reference evidence="2 3" key="1">
    <citation type="journal article" date="2014" name="PLoS Genet.">
        <title>Phylogenetically driven sequencing of extremely halophilic archaea reveals strategies for static and dynamic osmo-response.</title>
        <authorList>
            <person name="Becker E.A."/>
            <person name="Seitzer P.M."/>
            <person name="Tritt A."/>
            <person name="Larsen D."/>
            <person name="Krusor M."/>
            <person name="Yao A.I."/>
            <person name="Wu D."/>
            <person name="Madern D."/>
            <person name="Eisen J.A."/>
            <person name="Darling A.E."/>
            <person name="Facciotti M.T."/>
        </authorList>
    </citation>
    <scope>NUCLEOTIDE SEQUENCE [LARGE SCALE GENOMIC DNA]</scope>
    <source>
        <strain evidence="2 3">DSM 1137</strain>
    </source>
</reference>
<protein>
    <submittedName>
        <fullName evidence="2">Uncharacterized protein</fullName>
    </submittedName>
</protein>
<keyword evidence="1" id="KW-0472">Membrane</keyword>
<dbReference type="Proteomes" id="UP000011514">
    <property type="component" value="Unassembled WGS sequence"/>
</dbReference>
<feature type="transmembrane region" description="Helical" evidence="1">
    <location>
        <begin position="21"/>
        <end position="45"/>
    </location>
</feature>
<accession>M0DVN1</accession>
<comment type="caution">
    <text evidence="2">The sequence shown here is derived from an EMBL/GenBank/DDBJ whole genome shotgun (WGS) entry which is preliminary data.</text>
</comment>
<dbReference type="AlphaFoldDB" id="M0DVN1"/>